<dbReference type="InterPro" id="IPR012296">
    <property type="entry name" value="Nuclease_put_TT1808"/>
</dbReference>
<dbReference type="InterPro" id="IPR008538">
    <property type="entry name" value="Uma2"/>
</dbReference>
<dbReference type="Gene3D" id="3.90.1570.10">
    <property type="entry name" value="tt1808, chain A"/>
    <property type="match status" value="1"/>
</dbReference>
<dbReference type="AlphaFoldDB" id="A0A517Y4U4"/>
<evidence type="ECO:0000313" key="2">
    <source>
        <dbReference type="EMBL" id="QDU25268.1"/>
    </source>
</evidence>
<proteinExistence type="predicted"/>
<feature type="domain" description="Putative restriction endonuclease" evidence="1">
    <location>
        <begin position="59"/>
        <end position="212"/>
    </location>
</feature>
<evidence type="ECO:0000259" key="1">
    <source>
        <dbReference type="Pfam" id="PF05685"/>
    </source>
</evidence>
<reference evidence="2 3" key="1">
    <citation type="submission" date="2019-02" db="EMBL/GenBank/DDBJ databases">
        <title>Deep-cultivation of Planctomycetes and their phenomic and genomic characterization uncovers novel biology.</title>
        <authorList>
            <person name="Wiegand S."/>
            <person name="Jogler M."/>
            <person name="Boedeker C."/>
            <person name="Pinto D."/>
            <person name="Vollmers J."/>
            <person name="Rivas-Marin E."/>
            <person name="Kohn T."/>
            <person name="Peeters S.H."/>
            <person name="Heuer A."/>
            <person name="Rast P."/>
            <person name="Oberbeckmann S."/>
            <person name="Bunk B."/>
            <person name="Jeske O."/>
            <person name="Meyerdierks A."/>
            <person name="Storesund J.E."/>
            <person name="Kallscheuer N."/>
            <person name="Luecker S."/>
            <person name="Lage O.M."/>
            <person name="Pohl T."/>
            <person name="Merkel B.J."/>
            <person name="Hornburger P."/>
            <person name="Mueller R.-W."/>
            <person name="Bruemmer F."/>
            <person name="Labrenz M."/>
            <person name="Spormann A.M."/>
            <person name="Op den Camp H."/>
            <person name="Overmann J."/>
            <person name="Amann R."/>
            <person name="Jetten M.S.M."/>
            <person name="Mascher T."/>
            <person name="Medema M.H."/>
            <person name="Devos D.P."/>
            <person name="Kaster A.-K."/>
            <person name="Ovreas L."/>
            <person name="Rohde M."/>
            <person name="Galperin M.Y."/>
            <person name="Jogler C."/>
        </authorList>
    </citation>
    <scope>NUCLEOTIDE SEQUENCE [LARGE SCALE GENOMIC DNA]</scope>
    <source>
        <strain evidence="2 3">ETA_A8</strain>
    </source>
</reference>
<dbReference type="EMBL" id="CP036274">
    <property type="protein sequence ID" value="QDU25268.1"/>
    <property type="molecule type" value="Genomic_DNA"/>
</dbReference>
<dbReference type="Pfam" id="PF05685">
    <property type="entry name" value="Uma2"/>
    <property type="match status" value="1"/>
</dbReference>
<dbReference type="KEGG" id="aagg:ETAA8_03320"/>
<gene>
    <name evidence="2" type="ORF">ETAA8_03320</name>
</gene>
<dbReference type="RefSeq" id="WP_145083940.1">
    <property type="nucleotide sequence ID" value="NZ_CP036274.1"/>
</dbReference>
<keyword evidence="3" id="KW-1185">Reference proteome</keyword>
<dbReference type="CDD" id="cd06260">
    <property type="entry name" value="DUF820-like"/>
    <property type="match status" value="1"/>
</dbReference>
<dbReference type="OrthoDB" id="275506at2"/>
<accession>A0A517Y4U4</accession>
<sequence>MSTVTAESEYVVLYGIPWEMYEGITSALSECHLRHTYVAGTLEIRRCLVGVDWKAYQAFLRALGDRGVRHTFHEGTLEIMSPLKDHDWIKRLIGRMIEAITLELDLDIQSIGSTTITGEKIEWGLQPDEAYYVGNEKKVRGKRRYDPKKDPPPDLVVEVDVTNSCVQRLPGFAAIRVPEIWRHDGKTLQFLKRDHQGKYREVKHNVAFPFLSPGDLQASLDQIEHVRETELIRNFVKLALQRYRDFMRIN</sequence>
<dbReference type="Proteomes" id="UP000315017">
    <property type="component" value="Chromosome"/>
</dbReference>
<name>A0A517Y4U4_9BACT</name>
<dbReference type="PANTHER" id="PTHR47152:SF2">
    <property type="entry name" value="SLR2084 PROTEIN"/>
    <property type="match status" value="1"/>
</dbReference>
<protein>
    <recommendedName>
        <fullName evidence="1">Putative restriction endonuclease domain-containing protein</fullName>
    </recommendedName>
</protein>
<dbReference type="PANTHER" id="PTHR47152">
    <property type="entry name" value="SLR2084 PROTEIN-RELATED"/>
    <property type="match status" value="1"/>
</dbReference>
<evidence type="ECO:0000313" key="3">
    <source>
        <dbReference type="Proteomes" id="UP000315017"/>
    </source>
</evidence>
<organism evidence="2 3">
    <name type="scientific">Anatilimnocola aggregata</name>
    <dbReference type="NCBI Taxonomy" id="2528021"/>
    <lineage>
        <taxon>Bacteria</taxon>
        <taxon>Pseudomonadati</taxon>
        <taxon>Planctomycetota</taxon>
        <taxon>Planctomycetia</taxon>
        <taxon>Pirellulales</taxon>
        <taxon>Pirellulaceae</taxon>
        <taxon>Anatilimnocola</taxon>
    </lineage>
</organism>